<keyword evidence="7" id="KW-0472">Membrane</keyword>
<organism evidence="9 10">
    <name type="scientific">Sulfurimonas sediminis</name>
    <dbReference type="NCBI Taxonomy" id="2590020"/>
    <lineage>
        <taxon>Bacteria</taxon>
        <taxon>Pseudomonadati</taxon>
        <taxon>Campylobacterota</taxon>
        <taxon>Epsilonproteobacteria</taxon>
        <taxon>Campylobacterales</taxon>
        <taxon>Sulfurimonadaceae</taxon>
        <taxon>Sulfurimonas</taxon>
    </lineage>
</organism>
<feature type="domain" description="Histidine kinase" evidence="8">
    <location>
        <begin position="182"/>
        <end position="389"/>
    </location>
</feature>
<dbReference type="Proteomes" id="UP000593719">
    <property type="component" value="Chromosome"/>
</dbReference>
<protein>
    <recommendedName>
        <fullName evidence="2">histidine kinase</fullName>
        <ecNumber evidence="2">2.7.13.3</ecNumber>
    </recommendedName>
</protein>
<dbReference type="GO" id="GO:0016036">
    <property type="term" value="P:cellular response to phosphate starvation"/>
    <property type="evidence" value="ECO:0007669"/>
    <property type="project" value="TreeGrafter"/>
</dbReference>
<dbReference type="PROSITE" id="PS50109">
    <property type="entry name" value="HIS_KIN"/>
    <property type="match status" value="1"/>
</dbReference>
<evidence type="ECO:0000256" key="7">
    <source>
        <dbReference type="SAM" id="Phobius"/>
    </source>
</evidence>
<accession>A0A7M1B035</accession>
<dbReference type="CDD" id="cd00082">
    <property type="entry name" value="HisKA"/>
    <property type="match status" value="1"/>
</dbReference>
<dbReference type="EC" id="2.7.13.3" evidence="2"/>
<dbReference type="AlphaFoldDB" id="A0A7M1B035"/>
<proteinExistence type="predicted"/>
<evidence type="ECO:0000256" key="2">
    <source>
        <dbReference type="ARBA" id="ARBA00012438"/>
    </source>
</evidence>
<name>A0A7M1B035_9BACT</name>
<keyword evidence="10" id="KW-1185">Reference proteome</keyword>
<dbReference type="RefSeq" id="WP_193151362.1">
    <property type="nucleotide sequence ID" value="NZ_CP041235.1"/>
</dbReference>
<keyword evidence="7" id="KW-0812">Transmembrane</keyword>
<dbReference type="GO" id="GO:0000155">
    <property type="term" value="F:phosphorelay sensor kinase activity"/>
    <property type="evidence" value="ECO:0007669"/>
    <property type="project" value="InterPro"/>
</dbReference>
<dbReference type="InterPro" id="IPR036890">
    <property type="entry name" value="HATPase_C_sf"/>
</dbReference>
<dbReference type="InterPro" id="IPR036097">
    <property type="entry name" value="HisK_dim/P_sf"/>
</dbReference>
<dbReference type="PRINTS" id="PR00344">
    <property type="entry name" value="BCTRLSENSOR"/>
</dbReference>
<dbReference type="PANTHER" id="PTHR45453">
    <property type="entry name" value="PHOSPHATE REGULON SENSOR PROTEIN PHOR"/>
    <property type="match status" value="1"/>
</dbReference>
<dbReference type="Gene3D" id="1.10.287.130">
    <property type="match status" value="1"/>
</dbReference>
<keyword evidence="4" id="KW-0808">Transferase</keyword>
<dbReference type="SUPFAM" id="SSF55874">
    <property type="entry name" value="ATPase domain of HSP90 chaperone/DNA topoisomerase II/histidine kinase"/>
    <property type="match status" value="1"/>
</dbReference>
<keyword evidence="6" id="KW-0902">Two-component regulatory system</keyword>
<evidence type="ECO:0000313" key="10">
    <source>
        <dbReference type="Proteomes" id="UP000593719"/>
    </source>
</evidence>
<dbReference type="EMBL" id="CP041235">
    <property type="protein sequence ID" value="QOP43053.1"/>
    <property type="molecule type" value="Genomic_DNA"/>
</dbReference>
<dbReference type="GO" id="GO:0005886">
    <property type="term" value="C:plasma membrane"/>
    <property type="evidence" value="ECO:0007669"/>
    <property type="project" value="TreeGrafter"/>
</dbReference>
<keyword evidence="5 9" id="KW-0418">Kinase</keyword>
<dbReference type="GO" id="GO:0004721">
    <property type="term" value="F:phosphoprotein phosphatase activity"/>
    <property type="evidence" value="ECO:0007669"/>
    <property type="project" value="TreeGrafter"/>
</dbReference>
<comment type="catalytic activity">
    <reaction evidence="1">
        <text>ATP + protein L-histidine = ADP + protein N-phospho-L-histidine.</text>
        <dbReference type="EC" id="2.7.13.3"/>
    </reaction>
</comment>
<dbReference type="InterPro" id="IPR003594">
    <property type="entry name" value="HATPase_dom"/>
</dbReference>
<dbReference type="Gene3D" id="3.30.565.10">
    <property type="entry name" value="Histidine kinase-like ATPase, C-terminal domain"/>
    <property type="match status" value="1"/>
</dbReference>
<feature type="transmembrane region" description="Helical" evidence="7">
    <location>
        <begin position="139"/>
        <end position="162"/>
    </location>
</feature>
<dbReference type="InterPro" id="IPR005467">
    <property type="entry name" value="His_kinase_dom"/>
</dbReference>
<keyword evidence="3" id="KW-0597">Phosphoprotein</keyword>
<keyword evidence="7" id="KW-1133">Transmembrane helix</keyword>
<evidence type="ECO:0000256" key="4">
    <source>
        <dbReference type="ARBA" id="ARBA00022679"/>
    </source>
</evidence>
<dbReference type="PANTHER" id="PTHR45453:SF1">
    <property type="entry name" value="PHOSPHATE REGULON SENSOR PROTEIN PHOR"/>
    <property type="match status" value="1"/>
</dbReference>
<reference evidence="9 10" key="1">
    <citation type="submission" date="2019-06" db="EMBL/GenBank/DDBJ databases">
        <title>Sulfurimonas gotlandica sp. nov., a chemoautotrophic and psychrotolerant epsilonproteobacterium isolated from a pelagic redoxcline, and an emended description of the genus Sulfurimonas.</title>
        <authorList>
            <person name="Wang S."/>
            <person name="Jiang L."/>
            <person name="Shao Z."/>
        </authorList>
    </citation>
    <scope>NUCLEOTIDE SEQUENCE [LARGE SCALE GENOMIC DNA]</scope>
    <source>
        <strain evidence="9 10">S2-6</strain>
    </source>
</reference>
<gene>
    <name evidence="9" type="ORF">FJR45_03425</name>
</gene>
<evidence type="ECO:0000256" key="5">
    <source>
        <dbReference type="ARBA" id="ARBA00022777"/>
    </source>
</evidence>
<dbReference type="InterPro" id="IPR050351">
    <property type="entry name" value="BphY/WalK/GraS-like"/>
</dbReference>
<dbReference type="InterPro" id="IPR004358">
    <property type="entry name" value="Sig_transdc_His_kin-like_C"/>
</dbReference>
<dbReference type="SUPFAM" id="SSF47384">
    <property type="entry name" value="Homodimeric domain of signal transducing histidine kinase"/>
    <property type="match status" value="1"/>
</dbReference>
<evidence type="ECO:0000256" key="3">
    <source>
        <dbReference type="ARBA" id="ARBA00022553"/>
    </source>
</evidence>
<sequence>MIVNEEKFVKKYSLIYTLIVSFILLTPLSLYINHKINLQEVQTEVELKSIQAHIIKAMDNFGNHPQEIFEFPRFASFASGLYKKDFTPVYTQIHEPLPSYMPGYHSKGSNRYLITQLPDKKYFFANYLVTKTEISFAPVFFEASLIAFGIITLILLLSFYFLKSFSKPFRRVNEKLDDFIKESMHEINTPLSIINVNVDLFDALYGKNKYFNRIKSATRSLATIYNDMDYLIKQNRVAYKNEPINLYDFLQERVSYFELICQLKEIELLFTCNVEKKPILFFSTTKLQRIVDNTLSNAIKFSFAKSKIEIKLFHDKEQNICLSIQDYGKGIQNPQRILERYYRENEYKNGFGIGMSIVKSIIDEAGIDLDIQSEPGKGSLFTYTFKKSMFQSVPV</sequence>
<evidence type="ECO:0000256" key="6">
    <source>
        <dbReference type="ARBA" id="ARBA00023012"/>
    </source>
</evidence>
<dbReference type="KEGG" id="ssei:FJR45_03425"/>
<evidence type="ECO:0000259" key="8">
    <source>
        <dbReference type="PROSITE" id="PS50109"/>
    </source>
</evidence>
<evidence type="ECO:0000313" key="9">
    <source>
        <dbReference type="EMBL" id="QOP43053.1"/>
    </source>
</evidence>
<evidence type="ECO:0000256" key="1">
    <source>
        <dbReference type="ARBA" id="ARBA00000085"/>
    </source>
</evidence>
<dbReference type="Pfam" id="PF02518">
    <property type="entry name" value="HATPase_c"/>
    <property type="match status" value="1"/>
</dbReference>
<dbReference type="InterPro" id="IPR003661">
    <property type="entry name" value="HisK_dim/P_dom"/>
</dbReference>
<dbReference type="SMART" id="SM00387">
    <property type="entry name" value="HATPase_c"/>
    <property type="match status" value="1"/>
</dbReference>
<feature type="transmembrane region" description="Helical" evidence="7">
    <location>
        <begin position="12"/>
        <end position="32"/>
    </location>
</feature>